<dbReference type="EMBL" id="CP002467">
    <property type="protein sequence ID" value="ADV80940.1"/>
    <property type="molecule type" value="Genomic_DNA"/>
</dbReference>
<evidence type="ECO:0000313" key="2">
    <source>
        <dbReference type="Proteomes" id="UP000006844"/>
    </source>
</evidence>
<evidence type="ECO:0000313" key="1">
    <source>
        <dbReference type="EMBL" id="ADV80940.1"/>
    </source>
</evidence>
<reference evidence="1 2" key="1">
    <citation type="journal article" date="2012" name="Stand. Genomic Sci.">
        <title>Complete genome sequence of Terriglobus saanensis type strain SP1PR4(T), an Acidobacteria from tundra soil.</title>
        <authorList>
            <person name="Rawat S.R."/>
            <person name="Mannisto M.K."/>
            <person name="Starovoytov V."/>
            <person name="Goodwin L."/>
            <person name="Nolan M."/>
            <person name="Hauser L."/>
            <person name="Land M."/>
            <person name="Davenport K.W."/>
            <person name="Woyke T."/>
            <person name="Haggblom M.M."/>
        </authorList>
    </citation>
    <scope>NUCLEOTIDE SEQUENCE</scope>
    <source>
        <strain evidence="2">ATCC BAA-1853 / DSM 23119 / SP1PR4</strain>
    </source>
</reference>
<protein>
    <submittedName>
        <fullName evidence="1">Uncharacterized protein</fullName>
    </submittedName>
</protein>
<dbReference type="AlphaFoldDB" id="E8UYZ5"/>
<sequence>MVGLFSEGSLFERTMRFAHPIHRKERDVWGTRIWVSWGSGLCALRDSPFSTPTNKKPFVGDPGFAMKLRKNGAQSGSLCFATG</sequence>
<organism evidence="1 2">
    <name type="scientific">Terriglobus saanensis (strain ATCC BAA-1853 / DSM 23119 / SP1PR4)</name>
    <dbReference type="NCBI Taxonomy" id="401053"/>
    <lineage>
        <taxon>Bacteria</taxon>
        <taxon>Pseudomonadati</taxon>
        <taxon>Acidobacteriota</taxon>
        <taxon>Terriglobia</taxon>
        <taxon>Terriglobales</taxon>
        <taxon>Acidobacteriaceae</taxon>
        <taxon>Terriglobus</taxon>
    </lineage>
</organism>
<dbReference type="Proteomes" id="UP000006844">
    <property type="component" value="Chromosome"/>
</dbReference>
<proteinExistence type="predicted"/>
<name>E8UYZ5_TERSS</name>
<dbReference type="HOGENOM" id="CLU_2541452_0_0_0"/>
<dbReference type="STRING" id="401053.AciPR4_0099"/>
<gene>
    <name evidence="1" type="ordered locus">AciPR4_0099</name>
</gene>
<keyword evidence="2" id="KW-1185">Reference proteome</keyword>
<accession>E8UYZ5</accession>
<dbReference type="KEGG" id="tsa:AciPR4_0099"/>